<dbReference type="Gene3D" id="3.40.50.720">
    <property type="entry name" value="NAD(P)-binding Rossmann-like Domain"/>
    <property type="match status" value="1"/>
</dbReference>
<dbReference type="Pfam" id="PF08240">
    <property type="entry name" value="ADH_N"/>
    <property type="match status" value="1"/>
</dbReference>
<dbReference type="SMART" id="SM00829">
    <property type="entry name" value="PKS_ER"/>
    <property type="match status" value="1"/>
</dbReference>
<dbReference type="InterPro" id="IPR036291">
    <property type="entry name" value="NAD(P)-bd_dom_sf"/>
</dbReference>
<feature type="transmembrane region" description="Helical" evidence="3">
    <location>
        <begin position="130"/>
        <end position="153"/>
    </location>
</feature>
<keyword evidence="3" id="KW-0472">Membrane</keyword>
<dbReference type="Proteomes" id="UP001314181">
    <property type="component" value="Unassembled WGS sequence"/>
</dbReference>
<dbReference type="Pfam" id="PF13602">
    <property type="entry name" value="ADH_zinc_N_2"/>
    <property type="match status" value="1"/>
</dbReference>
<sequence>MPQAFIKNKNGTLEKANFKIKPSISPNSVLIKQHYIGINKHDLSQSWKSMKKFTIPGTEAVGIIENIGNNVKNLKIGDRVGYCLSDTGACCTHRIVNKKILYKIPDYISDKVAAASMFKGITAYSLVRRVFFACPSSFIMVYGITGGIGYFIAQWLQAIKCSVIGSTSAAKMSIAKKHKFQDLLLDHYTECTDKLLQFTENMGVMAIYDPIGEALYQKSIQFLSIYGTLINYGHLSGEISNIKTKELTKKSLYLTCPNIKHYQDNSKEQAVAINALFTLIKEGKLQPVVSKIYKFNDVPWAYQDLATNNLIYSNIIEII</sequence>
<evidence type="ECO:0000256" key="3">
    <source>
        <dbReference type="SAM" id="Phobius"/>
    </source>
</evidence>
<dbReference type="RefSeq" id="WP_338363291.1">
    <property type="nucleotide sequence ID" value="NZ_CAWVOK010000003.1"/>
</dbReference>
<dbReference type="EMBL" id="CAWVOK010000003">
    <property type="protein sequence ID" value="CAK8162328.1"/>
    <property type="molecule type" value="Genomic_DNA"/>
</dbReference>
<evidence type="ECO:0000259" key="4">
    <source>
        <dbReference type="SMART" id="SM00829"/>
    </source>
</evidence>
<dbReference type="InterPro" id="IPR011032">
    <property type="entry name" value="GroES-like_sf"/>
</dbReference>
<protein>
    <submittedName>
        <fullName evidence="5">Quinone oxidoreductase 1</fullName>
        <ecNumber evidence="5">1.6.5.5</ecNumber>
    </submittedName>
</protein>
<dbReference type="SUPFAM" id="SSF50129">
    <property type="entry name" value="GroES-like"/>
    <property type="match status" value="1"/>
</dbReference>
<keyword evidence="6" id="KW-1185">Reference proteome</keyword>
<organism evidence="5 6">
    <name type="scientific">Candidatus Xenohaliotis californiensis</name>
    <dbReference type="NCBI Taxonomy" id="84677"/>
    <lineage>
        <taxon>Bacteria</taxon>
        <taxon>Pseudomonadati</taxon>
        <taxon>Pseudomonadota</taxon>
        <taxon>Alphaproteobacteria</taxon>
        <taxon>Rickettsiales</taxon>
        <taxon>Anaplasmataceae</taxon>
        <taxon>Candidatus Xenohaliotis</taxon>
    </lineage>
</organism>
<keyword evidence="2 5" id="KW-0560">Oxidoreductase</keyword>
<dbReference type="InterPro" id="IPR020843">
    <property type="entry name" value="ER"/>
</dbReference>
<dbReference type="SUPFAM" id="SSF51735">
    <property type="entry name" value="NAD(P)-binding Rossmann-fold domains"/>
    <property type="match status" value="1"/>
</dbReference>
<accession>A0ABM9N6Y0</accession>
<dbReference type="PANTHER" id="PTHR48106">
    <property type="entry name" value="QUINONE OXIDOREDUCTASE PIG3-RELATED"/>
    <property type="match status" value="1"/>
</dbReference>
<feature type="domain" description="Enoyl reductase (ER)" evidence="4">
    <location>
        <begin position="11"/>
        <end position="311"/>
    </location>
</feature>
<evidence type="ECO:0000313" key="6">
    <source>
        <dbReference type="Proteomes" id="UP001314181"/>
    </source>
</evidence>
<proteinExistence type="predicted"/>
<evidence type="ECO:0000313" key="5">
    <source>
        <dbReference type="EMBL" id="CAK8162328.1"/>
    </source>
</evidence>
<keyword evidence="1" id="KW-0521">NADP</keyword>
<dbReference type="GO" id="GO:0003960">
    <property type="term" value="F:quinone reductase (NADPH) activity"/>
    <property type="evidence" value="ECO:0007669"/>
    <property type="project" value="UniProtKB-EC"/>
</dbReference>
<evidence type="ECO:0000256" key="1">
    <source>
        <dbReference type="ARBA" id="ARBA00022857"/>
    </source>
</evidence>
<gene>
    <name evidence="5" type="ORF">CAXC1_120010</name>
</gene>
<comment type="caution">
    <text evidence="5">The sequence shown here is derived from an EMBL/GenBank/DDBJ whole genome shotgun (WGS) entry which is preliminary data.</text>
</comment>
<name>A0ABM9N6Y0_9RICK</name>
<reference evidence="5 6" key="1">
    <citation type="submission" date="2024-01" db="EMBL/GenBank/DDBJ databases">
        <authorList>
            <person name="Kunselman E."/>
        </authorList>
    </citation>
    <scope>NUCLEOTIDE SEQUENCE [LARGE SCALE GENOMIC DNA]</scope>
    <source>
        <strain evidence="5">2 abalone samples</strain>
    </source>
</reference>
<dbReference type="InterPro" id="IPR013154">
    <property type="entry name" value="ADH-like_N"/>
</dbReference>
<dbReference type="Gene3D" id="3.90.180.10">
    <property type="entry name" value="Medium-chain alcohol dehydrogenases, catalytic domain"/>
    <property type="match status" value="1"/>
</dbReference>
<dbReference type="PANTHER" id="PTHR48106:SF13">
    <property type="entry name" value="QUINONE OXIDOREDUCTASE-RELATED"/>
    <property type="match status" value="1"/>
</dbReference>
<keyword evidence="3" id="KW-0812">Transmembrane</keyword>
<keyword evidence="3" id="KW-1133">Transmembrane helix</keyword>
<dbReference type="EC" id="1.6.5.5" evidence="5"/>
<evidence type="ECO:0000256" key="2">
    <source>
        <dbReference type="ARBA" id="ARBA00023002"/>
    </source>
</evidence>